<dbReference type="Proteomes" id="UP000182517">
    <property type="component" value="Chromosome"/>
</dbReference>
<organism evidence="1 2">
    <name type="scientific">Syntrophotalea acetylenivorans</name>
    <dbReference type="NCBI Taxonomy" id="1842532"/>
    <lineage>
        <taxon>Bacteria</taxon>
        <taxon>Pseudomonadati</taxon>
        <taxon>Thermodesulfobacteriota</taxon>
        <taxon>Desulfuromonadia</taxon>
        <taxon>Desulfuromonadales</taxon>
        <taxon>Syntrophotaleaceae</taxon>
        <taxon>Syntrophotalea</taxon>
    </lineage>
</organism>
<evidence type="ECO:0000313" key="1">
    <source>
        <dbReference type="EMBL" id="APG27177.1"/>
    </source>
</evidence>
<name>A0A1L3GML3_9BACT</name>
<accession>A0A1L3GML3</accession>
<proteinExistence type="predicted"/>
<sequence>MKSWKLLGLVTVTFFLVAVGGMLMASSISATSASAQGKQEQVGRYQISAWASYAGAKVHHSGYYILDTVTGKVVDSGHEIHGIGSGPEGKKEEG</sequence>
<protein>
    <submittedName>
        <fullName evidence="1">Uncharacterized protein</fullName>
    </submittedName>
</protein>
<dbReference type="OrthoDB" id="9951466at2"/>
<reference evidence="1 2" key="1">
    <citation type="journal article" date="2017" name="Genome Announc.">
        <title>Complete Genome Sequences of Two Acetylene-Fermenting Pelobacter acetylenicus Strains.</title>
        <authorList>
            <person name="Sutton J.M."/>
            <person name="Baesman S.M."/>
            <person name="Fierst J.L."/>
            <person name="Poret-Peterson A.T."/>
            <person name="Oremland R.S."/>
            <person name="Dunlap D.S."/>
            <person name="Akob D.M."/>
        </authorList>
    </citation>
    <scope>NUCLEOTIDE SEQUENCE [LARGE SCALE GENOMIC DNA]</scope>
    <source>
        <strain evidence="1 2">SFB93</strain>
    </source>
</reference>
<dbReference type="STRING" id="1842532.A7E78_04610"/>
<evidence type="ECO:0000313" key="2">
    <source>
        <dbReference type="Proteomes" id="UP000182517"/>
    </source>
</evidence>
<dbReference type="RefSeq" id="WP_072283140.1">
    <property type="nucleotide sequence ID" value="NZ_CP015519.1"/>
</dbReference>
<dbReference type="KEGG" id="pef:A7E78_04610"/>
<keyword evidence="2" id="KW-1185">Reference proteome</keyword>
<dbReference type="EMBL" id="CP015519">
    <property type="protein sequence ID" value="APG27177.1"/>
    <property type="molecule type" value="Genomic_DNA"/>
</dbReference>
<dbReference type="AlphaFoldDB" id="A0A1L3GML3"/>
<gene>
    <name evidence="1" type="ORF">A7E78_04610</name>
</gene>